<sequence>RCPRCPQAGHRWLCASRGTCGIQANLENGTWHMCSGALIHPQWVLTVARCFIECPPGAQEELGTWGHCRDGPGQRPKLLERGLGRAPE</sequence>
<proteinExistence type="predicted"/>
<organism evidence="2 3">
    <name type="scientific">Cyanistes caeruleus</name>
    <name type="common">Eurasian blue tit</name>
    <name type="synonym">Parus caeruleus</name>
    <dbReference type="NCBI Taxonomy" id="156563"/>
    <lineage>
        <taxon>Eukaryota</taxon>
        <taxon>Metazoa</taxon>
        <taxon>Chordata</taxon>
        <taxon>Craniata</taxon>
        <taxon>Vertebrata</taxon>
        <taxon>Euteleostomi</taxon>
        <taxon>Archelosauria</taxon>
        <taxon>Archosauria</taxon>
        <taxon>Dinosauria</taxon>
        <taxon>Saurischia</taxon>
        <taxon>Theropoda</taxon>
        <taxon>Coelurosauria</taxon>
        <taxon>Aves</taxon>
        <taxon>Neognathae</taxon>
        <taxon>Neoaves</taxon>
        <taxon>Telluraves</taxon>
        <taxon>Australaves</taxon>
        <taxon>Passeriformes</taxon>
        <taxon>Paridae</taxon>
        <taxon>Cyanistes</taxon>
    </lineage>
</organism>
<evidence type="ECO:0000313" key="3">
    <source>
        <dbReference type="Proteomes" id="UP000694410"/>
    </source>
</evidence>
<dbReference type="Pfam" id="PF00089">
    <property type="entry name" value="Trypsin"/>
    <property type="match status" value="1"/>
</dbReference>
<evidence type="ECO:0000313" key="2">
    <source>
        <dbReference type="Ensembl" id="ENSCCEP00000002259.1"/>
    </source>
</evidence>
<dbReference type="GO" id="GO:0004252">
    <property type="term" value="F:serine-type endopeptidase activity"/>
    <property type="evidence" value="ECO:0007669"/>
    <property type="project" value="InterPro"/>
</dbReference>
<evidence type="ECO:0000259" key="1">
    <source>
        <dbReference type="Pfam" id="PF00089"/>
    </source>
</evidence>
<dbReference type="GO" id="GO:0006508">
    <property type="term" value="P:proteolysis"/>
    <property type="evidence" value="ECO:0007669"/>
    <property type="project" value="InterPro"/>
</dbReference>
<keyword evidence="3" id="KW-1185">Reference proteome</keyword>
<dbReference type="Ensembl" id="ENSCCET00000003772.1">
    <property type="protein sequence ID" value="ENSCCEP00000002259.1"/>
    <property type="gene ID" value="ENSCCEG00000002551.1"/>
</dbReference>
<dbReference type="InterPro" id="IPR009003">
    <property type="entry name" value="Peptidase_S1_PA"/>
</dbReference>
<dbReference type="SUPFAM" id="SSF50494">
    <property type="entry name" value="Trypsin-like serine proteases"/>
    <property type="match status" value="1"/>
</dbReference>
<accession>A0A8C0U101</accession>
<feature type="domain" description="Peptidase S1" evidence="1">
    <location>
        <begin position="17"/>
        <end position="53"/>
    </location>
</feature>
<dbReference type="InterPro" id="IPR001254">
    <property type="entry name" value="Trypsin_dom"/>
</dbReference>
<reference evidence="2" key="1">
    <citation type="submission" date="2025-08" db="UniProtKB">
        <authorList>
            <consortium name="Ensembl"/>
        </authorList>
    </citation>
    <scope>IDENTIFICATION</scope>
</reference>
<reference evidence="2" key="2">
    <citation type="submission" date="2025-09" db="UniProtKB">
        <authorList>
            <consortium name="Ensembl"/>
        </authorList>
    </citation>
    <scope>IDENTIFICATION</scope>
</reference>
<dbReference type="Gene3D" id="2.40.10.10">
    <property type="entry name" value="Trypsin-like serine proteases"/>
    <property type="match status" value="1"/>
</dbReference>
<dbReference type="Proteomes" id="UP000694410">
    <property type="component" value="Unplaced"/>
</dbReference>
<dbReference type="AlphaFoldDB" id="A0A8C0U101"/>
<protein>
    <recommendedName>
        <fullName evidence="1">Peptidase S1 domain-containing protein</fullName>
    </recommendedName>
</protein>
<dbReference type="InterPro" id="IPR043504">
    <property type="entry name" value="Peptidase_S1_PA_chymotrypsin"/>
</dbReference>
<name>A0A8C0U101_CYACU</name>